<dbReference type="Proteomes" id="UP001165082">
    <property type="component" value="Unassembled WGS sequence"/>
</dbReference>
<feature type="transmembrane region" description="Helical" evidence="2">
    <location>
        <begin position="429"/>
        <end position="454"/>
    </location>
</feature>
<keyword evidence="4" id="KW-1185">Reference proteome</keyword>
<protein>
    <submittedName>
        <fullName evidence="3">Uncharacterized protein</fullName>
    </submittedName>
</protein>
<feature type="region of interest" description="Disordered" evidence="1">
    <location>
        <begin position="1"/>
        <end position="76"/>
    </location>
</feature>
<gene>
    <name evidence="3" type="ORF">TrRE_jg1551</name>
</gene>
<evidence type="ECO:0000256" key="1">
    <source>
        <dbReference type="SAM" id="MobiDB-lite"/>
    </source>
</evidence>
<comment type="caution">
    <text evidence="3">The sequence shown here is derived from an EMBL/GenBank/DDBJ whole genome shotgun (WGS) entry which is preliminary data.</text>
</comment>
<accession>A0A9W6Z6F5</accession>
<dbReference type="EMBL" id="BRXZ01000594">
    <property type="protein sequence ID" value="GMH48149.1"/>
    <property type="molecule type" value="Genomic_DNA"/>
</dbReference>
<dbReference type="AlphaFoldDB" id="A0A9W6Z6F5"/>
<feature type="transmembrane region" description="Helical" evidence="2">
    <location>
        <begin position="86"/>
        <end position="109"/>
    </location>
</feature>
<evidence type="ECO:0000256" key="2">
    <source>
        <dbReference type="SAM" id="Phobius"/>
    </source>
</evidence>
<name>A0A9W6Z6F5_9STRA</name>
<proteinExistence type="predicted"/>
<feature type="transmembrane region" description="Helical" evidence="2">
    <location>
        <begin position="466"/>
        <end position="486"/>
    </location>
</feature>
<sequence length="529" mass="56363">KVVLGSALGSAHPAADDTAADDDTAGDDRQASGGRNSKIRKDRTWTMETVSDVEEEDPINEPVRETEREKTPPTPLPTVLQLLKTLPLLISSTLSSLSAILTSSTFALLTRTFSTGTGDNFGVRLICSVLRVAVLLSTLLHLQPRGRRLLGSIFRFLATISVELALLFTQPAFSTVVGGTFKGGDAAKAAIGRAGREAWRAAAGGGWLAWGVLALGVAAVLAEKAKPSHLARLNLRLLTLPDSDVAKKTLAYLRATGVTKLASAAVAAALWHRFYSHLVEFVTSGWITPASLANLPDILMQSRHEVSLFEWSVPSGLARAAIVLGDFLMSNPALTPPLGLAGSALMGGGLTWASIHPTTGFAINATCWGLSAACHIAFKGGEAEHPSTAVKGGFKGAEFNAVTNPSNFGKAGSSKLSIFGRSFDDVCHYVFIFAILLVRPRELSALLLLAFVYLKAPKRTSTYDRVFMVLLGLVVLLHLNTPSGLLQITRIASSITIAMLGGPYLKEIVMKEKGNIWAKVKMGWKRARS</sequence>
<evidence type="ECO:0000313" key="3">
    <source>
        <dbReference type="EMBL" id="GMH48149.1"/>
    </source>
</evidence>
<feature type="transmembrane region" description="Helical" evidence="2">
    <location>
        <begin position="201"/>
        <end position="222"/>
    </location>
</feature>
<organism evidence="3 4">
    <name type="scientific">Triparma retinervis</name>
    <dbReference type="NCBI Taxonomy" id="2557542"/>
    <lineage>
        <taxon>Eukaryota</taxon>
        <taxon>Sar</taxon>
        <taxon>Stramenopiles</taxon>
        <taxon>Ochrophyta</taxon>
        <taxon>Bolidophyceae</taxon>
        <taxon>Parmales</taxon>
        <taxon>Triparmaceae</taxon>
        <taxon>Triparma</taxon>
    </lineage>
</organism>
<dbReference type="OrthoDB" id="10472987at2759"/>
<feature type="compositionally biased region" description="Basic and acidic residues" evidence="1">
    <location>
        <begin position="62"/>
        <end position="71"/>
    </location>
</feature>
<keyword evidence="2" id="KW-1133">Transmembrane helix</keyword>
<keyword evidence="2" id="KW-0812">Transmembrane</keyword>
<feature type="non-terminal residue" evidence="3">
    <location>
        <position position="1"/>
    </location>
</feature>
<feature type="transmembrane region" description="Helical" evidence="2">
    <location>
        <begin position="154"/>
        <end position="173"/>
    </location>
</feature>
<evidence type="ECO:0000313" key="4">
    <source>
        <dbReference type="Proteomes" id="UP001165082"/>
    </source>
</evidence>
<feature type="transmembrane region" description="Helical" evidence="2">
    <location>
        <begin position="121"/>
        <end position="142"/>
    </location>
</feature>
<reference evidence="3" key="1">
    <citation type="submission" date="2022-07" db="EMBL/GenBank/DDBJ databases">
        <title>Genome analysis of Parmales, a sister group of diatoms, reveals the evolutionary specialization of diatoms from phago-mixotrophs to photoautotrophs.</title>
        <authorList>
            <person name="Ban H."/>
            <person name="Sato S."/>
            <person name="Yoshikawa S."/>
            <person name="Kazumasa Y."/>
            <person name="Nakamura Y."/>
            <person name="Ichinomiya M."/>
            <person name="Saitoh K."/>
            <person name="Sato N."/>
            <person name="Blanc-Mathieu R."/>
            <person name="Endo H."/>
            <person name="Kuwata A."/>
            <person name="Ogata H."/>
        </authorList>
    </citation>
    <scope>NUCLEOTIDE SEQUENCE</scope>
</reference>
<keyword evidence="2" id="KW-0472">Membrane</keyword>